<evidence type="ECO:0000313" key="1">
    <source>
        <dbReference type="EMBL" id="PVA11392.1"/>
    </source>
</evidence>
<evidence type="ECO:0008006" key="3">
    <source>
        <dbReference type="Google" id="ProtNLM"/>
    </source>
</evidence>
<protein>
    <recommendedName>
        <fullName evidence="3">Rhamnosyl transferase</fullName>
    </recommendedName>
</protein>
<organism evidence="1 2">
    <name type="scientific">Pelagivirga sediminicola</name>
    <dbReference type="NCBI Taxonomy" id="2170575"/>
    <lineage>
        <taxon>Bacteria</taxon>
        <taxon>Pseudomonadati</taxon>
        <taxon>Pseudomonadota</taxon>
        <taxon>Alphaproteobacteria</taxon>
        <taxon>Rhodobacterales</taxon>
        <taxon>Paracoccaceae</taxon>
        <taxon>Pelagivirga</taxon>
    </lineage>
</organism>
<dbReference type="Pfam" id="PF11316">
    <property type="entry name" value="Rhamno_transf"/>
    <property type="match status" value="1"/>
</dbReference>
<keyword evidence="2" id="KW-1185">Reference proteome</keyword>
<dbReference type="OrthoDB" id="9771846at2"/>
<dbReference type="EMBL" id="QCYH01000002">
    <property type="protein sequence ID" value="PVA11392.1"/>
    <property type="molecule type" value="Genomic_DNA"/>
</dbReference>
<proteinExistence type="predicted"/>
<dbReference type="Proteomes" id="UP000244446">
    <property type="component" value="Unassembled WGS sequence"/>
</dbReference>
<reference evidence="1 2" key="1">
    <citation type="submission" date="2018-04" db="EMBL/GenBank/DDBJ databases">
        <title>Pelagivirga bohaiensis gen. nov., sp. nov., a bacterium isolated from the Bohai Sea.</title>
        <authorList>
            <person name="Ji X."/>
        </authorList>
    </citation>
    <scope>NUCLEOTIDE SEQUENCE [LARGE SCALE GENOMIC DNA]</scope>
    <source>
        <strain evidence="1 2">BH-SD19</strain>
    </source>
</reference>
<gene>
    <name evidence="1" type="ORF">DC366_05575</name>
</gene>
<evidence type="ECO:0000313" key="2">
    <source>
        <dbReference type="Proteomes" id="UP000244446"/>
    </source>
</evidence>
<dbReference type="InterPro" id="IPR021466">
    <property type="entry name" value="Put_rhamnosyl_transferase"/>
</dbReference>
<accession>A0A2T7GAE1</accession>
<sequence length="267" mass="29689">MQVIGLCRFSYPALGGFQIEHDSIEARAAFLYDPLRMDERFATFQALTLPPLMAQTDPDFTLAIVVGDAMPAPLLTRLLDLVQDMPQAVVIPRAPGRHRQVMCDVINQVRQDSALPSLQFRMDDDDAVAVTFVQRLREAAGDLAPMLRRHRYVGIDFNQGHIARIGPEGIHAKPTVETLWTPALGMAVAPGASRGIMNFSHAKLGRVMPVVTLPGEDMFVRGHNRFNDSRQKDGIKPVRLPLLDGEGEAAFRRTYNIDAHAVRALYR</sequence>
<name>A0A2T7GAE1_9RHOB</name>
<comment type="caution">
    <text evidence="1">The sequence shown here is derived from an EMBL/GenBank/DDBJ whole genome shotgun (WGS) entry which is preliminary data.</text>
</comment>
<dbReference type="AlphaFoldDB" id="A0A2T7GAE1"/>